<dbReference type="CDD" id="cd16917">
    <property type="entry name" value="HATPase_UhpB-NarQ-NarX-like"/>
    <property type="match status" value="1"/>
</dbReference>
<evidence type="ECO:0000256" key="1">
    <source>
        <dbReference type="ARBA" id="ARBA00000085"/>
    </source>
</evidence>
<organism evidence="7 8">
    <name type="scientific">Kitasatospora cathayae</name>
    <dbReference type="NCBI Taxonomy" id="3004092"/>
    <lineage>
        <taxon>Bacteria</taxon>
        <taxon>Bacillati</taxon>
        <taxon>Actinomycetota</taxon>
        <taxon>Actinomycetes</taxon>
        <taxon>Kitasatosporales</taxon>
        <taxon>Streptomycetaceae</taxon>
        <taxon>Kitasatospora</taxon>
    </lineage>
</organism>
<dbReference type="PANTHER" id="PTHR24421">
    <property type="entry name" value="NITRATE/NITRITE SENSOR PROTEIN NARX-RELATED"/>
    <property type="match status" value="1"/>
</dbReference>
<reference evidence="8" key="1">
    <citation type="submission" date="2022-12" db="EMBL/GenBank/DDBJ databases">
        <authorList>
            <person name="Mo P."/>
        </authorList>
    </citation>
    <scope>NUCLEOTIDE SEQUENCE [LARGE SCALE GENOMIC DNA]</scope>
    <source>
        <strain evidence="8">HUAS 3-15</strain>
    </source>
</reference>
<dbReference type="InterPro" id="IPR036890">
    <property type="entry name" value="HATPase_C_sf"/>
</dbReference>
<dbReference type="Gene3D" id="3.30.565.10">
    <property type="entry name" value="Histidine kinase-like ATPase, C-terminal domain"/>
    <property type="match status" value="1"/>
</dbReference>
<evidence type="ECO:0000256" key="4">
    <source>
        <dbReference type="ARBA" id="ARBA00022777"/>
    </source>
</evidence>
<dbReference type="InterPro" id="IPR050482">
    <property type="entry name" value="Sensor_HK_TwoCompSys"/>
</dbReference>
<keyword evidence="8" id="KW-1185">Reference proteome</keyword>
<evidence type="ECO:0000313" key="7">
    <source>
        <dbReference type="EMBL" id="WBP85969.1"/>
    </source>
</evidence>
<dbReference type="RefSeq" id="WP_270142327.1">
    <property type="nucleotide sequence ID" value="NZ_CP115450.1"/>
</dbReference>
<protein>
    <recommendedName>
        <fullName evidence="2">histidine kinase</fullName>
        <ecNumber evidence="2">2.7.13.3</ecNumber>
    </recommendedName>
</protein>
<accession>A0ABY7Q019</accession>
<keyword evidence="4" id="KW-0418">Kinase</keyword>
<evidence type="ECO:0000256" key="6">
    <source>
        <dbReference type="SAM" id="MobiDB-lite"/>
    </source>
</evidence>
<dbReference type="Proteomes" id="UP001212821">
    <property type="component" value="Chromosome"/>
</dbReference>
<dbReference type="EC" id="2.7.13.3" evidence="2"/>
<keyword evidence="3" id="KW-0808">Transferase</keyword>
<comment type="catalytic activity">
    <reaction evidence="1">
        <text>ATP + protein L-histidine = ADP + protein N-phospho-L-histidine.</text>
        <dbReference type="EC" id="2.7.13.3"/>
    </reaction>
</comment>
<feature type="compositionally biased region" description="Pro residues" evidence="6">
    <location>
        <begin position="168"/>
        <end position="181"/>
    </location>
</feature>
<evidence type="ECO:0000256" key="3">
    <source>
        <dbReference type="ARBA" id="ARBA00022679"/>
    </source>
</evidence>
<dbReference type="EMBL" id="CP115450">
    <property type="protein sequence ID" value="WBP85969.1"/>
    <property type="molecule type" value="Genomic_DNA"/>
</dbReference>
<proteinExistence type="predicted"/>
<gene>
    <name evidence="7" type="ORF">O1G21_09030</name>
</gene>
<feature type="region of interest" description="Disordered" evidence="6">
    <location>
        <begin position="132"/>
        <end position="187"/>
    </location>
</feature>
<dbReference type="PANTHER" id="PTHR24421:SF10">
    <property type="entry name" value="NITRATE_NITRITE SENSOR PROTEIN NARQ"/>
    <property type="match status" value="1"/>
</dbReference>
<evidence type="ECO:0000256" key="2">
    <source>
        <dbReference type="ARBA" id="ARBA00012438"/>
    </source>
</evidence>
<sequence length="187" mass="19179">MRVPAPALRDLTDLVGEVNQAGQWVQLVLSGDPAAVPTTHRLAVHRVVQEALTNARKHAHAAPVVVRVGYGTPATTVEVRNGPGEAASNGPGVGGGYGLVGLGERVGAPGGHLDAGPDGAGGFRLSARLPVPDRRPQAAPDPSPPLVPARVDGSNPRPRRSRPESPGSKPPPPPPHVPPHPQPKDHG</sequence>
<name>A0ABY7Q019_9ACTN</name>
<dbReference type="SUPFAM" id="SSF55874">
    <property type="entry name" value="ATPase domain of HSP90 chaperone/DNA topoisomerase II/histidine kinase"/>
    <property type="match status" value="1"/>
</dbReference>
<evidence type="ECO:0000313" key="8">
    <source>
        <dbReference type="Proteomes" id="UP001212821"/>
    </source>
</evidence>
<keyword evidence="5" id="KW-0902">Two-component regulatory system</keyword>
<evidence type="ECO:0000256" key="5">
    <source>
        <dbReference type="ARBA" id="ARBA00023012"/>
    </source>
</evidence>